<feature type="domain" description="TRASH" evidence="14">
    <location>
        <begin position="1"/>
        <end position="37"/>
    </location>
</feature>
<dbReference type="InterPro" id="IPR007029">
    <property type="entry name" value="YHS_dom"/>
</dbReference>
<dbReference type="GO" id="GO:0005507">
    <property type="term" value="F:copper ion binding"/>
    <property type="evidence" value="ECO:0007669"/>
    <property type="project" value="TreeGrafter"/>
</dbReference>
<feature type="transmembrane region" description="Helical" evidence="13">
    <location>
        <begin position="138"/>
        <end position="157"/>
    </location>
</feature>
<dbReference type="Gene3D" id="3.40.50.1000">
    <property type="entry name" value="HAD superfamily/HAD-like"/>
    <property type="match status" value="1"/>
</dbReference>
<dbReference type="GO" id="GO:0055070">
    <property type="term" value="P:copper ion homeostasis"/>
    <property type="evidence" value="ECO:0007669"/>
    <property type="project" value="TreeGrafter"/>
</dbReference>
<protein>
    <submittedName>
        <fullName evidence="15">Copper-transporting P-type ATPase</fullName>
    </submittedName>
</protein>
<dbReference type="Pfam" id="PF19335">
    <property type="entry name" value="HMBD"/>
    <property type="match status" value="1"/>
</dbReference>
<dbReference type="PROSITE" id="PS00154">
    <property type="entry name" value="ATPASE_E1_E2"/>
    <property type="match status" value="1"/>
</dbReference>
<dbReference type="InterPro" id="IPR008250">
    <property type="entry name" value="ATPase_P-typ_transduc_dom_A_sf"/>
</dbReference>
<keyword evidence="7" id="KW-0187">Copper transport</keyword>
<reference evidence="16" key="2">
    <citation type="submission" date="2016-02" db="EMBL/GenBank/DDBJ databases">
        <title>Draft genome sequence of five rapidly growing Mycobacterium species.</title>
        <authorList>
            <person name="Katahira K."/>
            <person name="Gotou Y."/>
            <person name="Iida K."/>
            <person name="Ogura Y."/>
            <person name="Hayashi T."/>
        </authorList>
    </citation>
    <scope>NUCLEOTIDE SEQUENCE [LARGE SCALE GENOMIC DNA]</scope>
    <source>
        <strain evidence="16">JCM6368</strain>
    </source>
</reference>
<gene>
    <name evidence="15" type="ORF">RMCFA_0412</name>
</gene>
<evidence type="ECO:0000256" key="13">
    <source>
        <dbReference type="RuleBase" id="RU362081"/>
    </source>
</evidence>
<dbReference type="NCBIfam" id="TIGR01525">
    <property type="entry name" value="ATPase-IB_hvy"/>
    <property type="match status" value="1"/>
</dbReference>
<keyword evidence="9" id="KW-1278">Translocase</keyword>
<evidence type="ECO:0000256" key="5">
    <source>
        <dbReference type="ARBA" id="ARBA00022723"/>
    </source>
</evidence>
<evidence type="ECO:0000256" key="8">
    <source>
        <dbReference type="ARBA" id="ARBA00022840"/>
    </source>
</evidence>
<comment type="similarity">
    <text evidence="2 13">Belongs to the cation transport ATPase (P-type) (TC 3.A.3) family. Type IB subfamily.</text>
</comment>
<keyword evidence="6 13" id="KW-0547">Nucleotide-binding</keyword>
<dbReference type="GO" id="GO:0016491">
    <property type="term" value="F:oxidoreductase activity"/>
    <property type="evidence" value="ECO:0007669"/>
    <property type="project" value="InterPro"/>
</dbReference>
<dbReference type="PANTHER" id="PTHR43520">
    <property type="entry name" value="ATP7, ISOFORM B"/>
    <property type="match status" value="1"/>
</dbReference>
<evidence type="ECO:0000256" key="4">
    <source>
        <dbReference type="ARBA" id="ARBA00022692"/>
    </source>
</evidence>
<feature type="transmembrane region" description="Helical" evidence="13">
    <location>
        <begin position="706"/>
        <end position="725"/>
    </location>
</feature>
<evidence type="ECO:0000256" key="3">
    <source>
        <dbReference type="ARBA" id="ARBA00022475"/>
    </source>
</evidence>
<dbReference type="SUPFAM" id="SSF81665">
    <property type="entry name" value="Calcium ATPase, transmembrane domain M"/>
    <property type="match status" value="1"/>
</dbReference>
<dbReference type="Pfam" id="PF00122">
    <property type="entry name" value="E1-E2_ATPase"/>
    <property type="match status" value="1"/>
</dbReference>
<dbReference type="InterPro" id="IPR018303">
    <property type="entry name" value="ATPase_P-typ_P_site"/>
</dbReference>
<dbReference type="InterPro" id="IPR011017">
    <property type="entry name" value="TRASH_dom"/>
</dbReference>
<evidence type="ECO:0000256" key="11">
    <source>
        <dbReference type="ARBA" id="ARBA00023008"/>
    </source>
</evidence>
<dbReference type="InterPro" id="IPR023298">
    <property type="entry name" value="ATPase_P-typ_TM_dom_sf"/>
</dbReference>
<dbReference type="InterPro" id="IPR023299">
    <property type="entry name" value="ATPase_P-typ_cyto_dom_N"/>
</dbReference>
<dbReference type="GO" id="GO:0016887">
    <property type="term" value="F:ATP hydrolysis activity"/>
    <property type="evidence" value="ECO:0007669"/>
    <property type="project" value="InterPro"/>
</dbReference>
<dbReference type="NCBIfam" id="TIGR01511">
    <property type="entry name" value="ATPase-IB1_Cu"/>
    <property type="match status" value="1"/>
</dbReference>
<dbReference type="SUPFAM" id="SSF47240">
    <property type="entry name" value="Ferritin-like"/>
    <property type="match status" value="1"/>
</dbReference>
<dbReference type="InterPro" id="IPR023214">
    <property type="entry name" value="HAD_sf"/>
</dbReference>
<dbReference type="SUPFAM" id="SSF81653">
    <property type="entry name" value="Calcium ATPase, transduction domain A"/>
    <property type="match status" value="1"/>
</dbReference>
<keyword evidence="7" id="KW-0813">Transport</keyword>
<dbReference type="FunFam" id="2.70.150.10:FF:000020">
    <property type="entry name" value="Copper-exporting P-type ATPase A"/>
    <property type="match status" value="1"/>
</dbReference>
<dbReference type="SFLD" id="SFLDF00027">
    <property type="entry name" value="p-type_atpase"/>
    <property type="match status" value="1"/>
</dbReference>
<feature type="transmembrane region" description="Helical" evidence="13">
    <location>
        <begin position="208"/>
        <end position="227"/>
    </location>
</feature>
<evidence type="ECO:0000259" key="14">
    <source>
        <dbReference type="SMART" id="SM00746"/>
    </source>
</evidence>
<feature type="transmembrane region" description="Helical" evidence="13">
    <location>
        <begin position="731"/>
        <end position="753"/>
    </location>
</feature>
<keyword evidence="11" id="KW-0186">Copper</keyword>
<dbReference type="Gene3D" id="2.70.150.10">
    <property type="entry name" value="Calcium-transporting ATPase, cytoplasmic transduction domain A"/>
    <property type="match status" value="1"/>
</dbReference>
<dbReference type="PRINTS" id="PR00119">
    <property type="entry name" value="CATATPASE"/>
</dbReference>
<dbReference type="GO" id="GO:0005524">
    <property type="term" value="F:ATP binding"/>
    <property type="evidence" value="ECO:0007669"/>
    <property type="project" value="UniProtKB-UniRule"/>
</dbReference>
<reference evidence="15 16" key="1">
    <citation type="journal article" date="2016" name="Genome Announc.">
        <title>Draft Genome Sequences of Five Rapidly Growing Mycobacterium Species, M. thermoresistibile, M. fortuitum subsp. acetamidolyticum, M. canariasense, M. brisbanense, and M. novocastrense.</title>
        <authorList>
            <person name="Katahira K."/>
            <person name="Ogura Y."/>
            <person name="Gotoh Y."/>
            <person name="Hayashi T."/>
        </authorList>
    </citation>
    <scope>NUCLEOTIDE SEQUENCE [LARGE SCALE GENOMIC DNA]</scope>
    <source>
        <strain evidence="15 16">JCM6368</strain>
    </source>
</reference>
<dbReference type="InterPro" id="IPR045800">
    <property type="entry name" value="HMBD"/>
</dbReference>
<dbReference type="NCBIfam" id="TIGR01494">
    <property type="entry name" value="ATPase_P-type"/>
    <property type="match status" value="1"/>
</dbReference>
<dbReference type="Pfam" id="PF00702">
    <property type="entry name" value="Hydrolase"/>
    <property type="match status" value="1"/>
</dbReference>
<dbReference type="Gene3D" id="3.40.1110.10">
    <property type="entry name" value="Calcium-transporting ATPase, cytoplasmic domain N"/>
    <property type="match status" value="1"/>
</dbReference>
<evidence type="ECO:0000256" key="12">
    <source>
        <dbReference type="ARBA" id="ARBA00023136"/>
    </source>
</evidence>
<dbReference type="InterPro" id="IPR012348">
    <property type="entry name" value="RNR-like"/>
</dbReference>
<name>A0A100WKN1_MYCFO</name>
<dbReference type="InterPro" id="IPR036412">
    <property type="entry name" value="HAD-like_sf"/>
</dbReference>
<evidence type="ECO:0000256" key="7">
    <source>
        <dbReference type="ARBA" id="ARBA00022796"/>
    </source>
</evidence>
<dbReference type="Proteomes" id="UP000069705">
    <property type="component" value="Unassembled WGS sequence"/>
</dbReference>
<dbReference type="AlphaFoldDB" id="A0A100WKN1"/>
<evidence type="ECO:0000256" key="10">
    <source>
        <dbReference type="ARBA" id="ARBA00022989"/>
    </source>
</evidence>
<dbReference type="InterPro" id="IPR059000">
    <property type="entry name" value="ATPase_P-type_domA"/>
</dbReference>
<feature type="transmembrane region" description="Helical" evidence="13">
    <location>
        <begin position="169"/>
        <end position="188"/>
    </location>
</feature>
<evidence type="ECO:0000256" key="1">
    <source>
        <dbReference type="ARBA" id="ARBA00004651"/>
    </source>
</evidence>
<dbReference type="PANTHER" id="PTHR43520:SF8">
    <property type="entry name" value="P-TYPE CU(+) TRANSPORTER"/>
    <property type="match status" value="1"/>
</dbReference>
<dbReference type="EMBL" id="BCSZ01000004">
    <property type="protein sequence ID" value="GAT00298.1"/>
    <property type="molecule type" value="Genomic_DNA"/>
</dbReference>
<dbReference type="GO" id="GO:0005886">
    <property type="term" value="C:plasma membrane"/>
    <property type="evidence" value="ECO:0007669"/>
    <property type="project" value="UniProtKB-SubCell"/>
</dbReference>
<accession>A0A100WKN1</accession>
<keyword evidence="10 13" id="KW-1133">Transmembrane helix</keyword>
<evidence type="ECO:0000256" key="2">
    <source>
        <dbReference type="ARBA" id="ARBA00006024"/>
    </source>
</evidence>
<evidence type="ECO:0000313" key="16">
    <source>
        <dbReference type="Proteomes" id="UP000069705"/>
    </source>
</evidence>
<dbReference type="GO" id="GO:0043682">
    <property type="term" value="F:P-type divalent copper transporter activity"/>
    <property type="evidence" value="ECO:0007669"/>
    <property type="project" value="TreeGrafter"/>
</dbReference>
<keyword evidence="8 13" id="KW-0067">ATP-binding</keyword>
<dbReference type="InterPro" id="IPR009078">
    <property type="entry name" value="Ferritin-like_SF"/>
</dbReference>
<evidence type="ECO:0000256" key="9">
    <source>
        <dbReference type="ARBA" id="ARBA00022967"/>
    </source>
</evidence>
<dbReference type="InterPro" id="IPR044492">
    <property type="entry name" value="P_typ_ATPase_HD_dom"/>
</dbReference>
<keyword evidence="7" id="KW-0406">Ion transport</keyword>
<keyword evidence="12 13" id="KW-0472">Membrane</keyword>
<sequence length="760" mass="79540">MCGMTVDPHTSVHRIDNDGQTYHFCSSHCRSRFEAHPGQFVDALTPAAAPATSADENVEYTCPMHPEIRRFEPGSCPICGMALEPVVVTAETGPSPELADMTRRFWIGLVLTAPVFALEMGVHLFPSLHNLVPATVSTWIQFVLATPVVLWAGWPFFVRGAQSLRTRNLNMFTLISMGTGVAWLYSVVATLAPGVFPDAFRGMDGTVAVYFEAAAVITVLVLLGQVLELRAREQTSGAIKALLDLAPKTGRRINADGTEEEVPLDIVQIGDLMRVRPGEKVPVDGAVQDGRSTLDESMVTGESMPVTKAPGDTVIGGTLNRSGALVIRAEKVGRDTMLARIVAMVAQAQRSRAPIQRLADKVAGLFVPAVIGIAVAAFVVWALVGPSPSLAYALVVAVSVLIIACPCALGLATPMSIMVGVGRGAELGVLIKNAEALERLEKVDTLVVDKTGTLTEGRPSVTAVVPAEGIDADEVLRLAAGVERASEHPLALAVVEAAKQGGLTIPAVADFDSPVGRGVVGTVEGNRVVLGNADFLEDQNIDVSAFARRADELRHDGATAIFVGVDDRAVGVLAIADPVKDSTPEALAALRGDGIEVVMLTGDNRTTAEAVGRRLGISDVEAEVLPDHKSAVVQRLREQGKIVAMAGDGVNDAPALAAADVGIAMGSGTDVAIESAGVTLLHGDLTGIVRARRLSAATMSNIRQNLVFAFAYNAAGIPLAAGVLYPLFGILLSPIIAAAAMALSSVSVIGNALRLRSKKI</sequence>
<feature type="transmembrane region" description="Helical" evidence="13">
    <location>
        <begin position="362"/>
        <end position="384"/>
    </location>
</feature>
<keyword evidence="3 13" id="KW-1003">Cell membrane</keyword>
<evidence type="ECO:0000256" key="6">
    <source>
        <dbReference type="ARBA" id="ARBA00022741"/>
    </source>
</evidence>
<dbReference type="SMART" id="SM00746">
    <property type="entry name" value="TRASH"/>
    <property type="match status" value="1"/>
</dbReference>
<dbReference type="CDD" id="cd02094">
    <property type="entry name" value="P-type_ATPase_Cu-like"/>
    <property type="match status" value="1"/>
</dbReference>
<proteinExistence type="inferred from homology"/>
<dbReference type="SFLD" id="SFLDS00003">
    <property type="entry name" value="Haloacid_Dehalogenase"/>
    <property type="match status" value="1"/>
</dbReference>
<keyword evidence="5 13" id="KW-0479">Metal-binding</keyword>
<dbReference type="Pfam" id="PF04945">
    <property type="entry name" value="YHS"/>
    <property type="match status" value="1"/>
</dbReference>
<dbReference type="PRINTS" id="PR00943">
    <property type="entry name" value="CUATPASE"/>
</dbReference>
<comment type="caution">
    <text evidence="15">The sequence shown here is derived from an EMBL/GenBank/DDBJ whole genome shotgun (WGS) entry which is preliminary data.</text>
</comment>
<evidence type="ECO:0000313" key="15">
    <source>
        <dbReference type="EMBL" id="GAT00298.1"/>
    </source>
</evidence>
<dbReference type="SFLD" id="SFLDG00002">
    <property type="entry name" value="C1.7:_P-type_atpase_like"/>
    <property type="match status" value="1"/>
</dbReference>
<dbReference type="InterPro" id="IPR001757">
    <property type="entry name" value="P_typ_ATPase"/>
</dbReference>
<comment type="subcellular location">
    <subcellularLocation>
        <location evidence="1">Cell membrane</location>
        <topology evidence="1">Multi-pass membrane protein</topology>
    </subcellularLocation>
</comment>
<feature type="transmembrane region" description="Helical" evidence="13">
    <location>
        <begin position="390"/>
        <end position="413"/>
    </location>
</feature>
<dbReference type="SUPFAM" id="SSF56784">
    <property type="entry name" value="HAD-like"/>
    <property type="match status" value="1"/>
</dbReference>
<dbReference type="InterPro" id="IPR027256">
    <property type="entry name" value="P-typ_ATPase_IB"/>
</dbReference>
<keyword evidence="4 13" id="KW-0812">Transmembrane</keyword>
<organism evidence="15 16">
    <name type="scientific">Mycolicibacterium fortuitum subsp. acetamidolyticum</name>
    <dbReference type="NCBI Taxonomy" id="144550"/>
    <lineage>
        <taxon>Bacteria</taxon>
        <taxon>Bacillati</taxon>
        <taxon>Actinomycetota</taxon>
        <taxon>Actinomycetes</taxon>
        <taxon>Mycobacteriales</taxon>
        <taxon>Mycobacteriaceae</taxon>
        <taxon>Mycolicibacterium</taxon>
    </lineage>
</organism>
<feature type="transmembrane region" description="Helical" evidence="13">
    <location>
        <begin position="105"/>
        <end position="126"/>
    </location>
</feature>
<dbReference type="Gene3D" id="1.10.620.20">
    <property type="entry name" value="Ribonucleotide Reductase, subunit A"/>
    <property type="match status" value="1"/>
</dbReference>